<accession>A0AAV1ULD1</accession>
<proteinExistence type="predicted"/>
<dbReference type="Proteomes" id="UP001162060">
    <property type="component" value="Unassembled WGS sequence"/>
</dbReference>
<sequence>MSPETGESEMLRVTYFLRRAGSISSFTSLVPQLYRIDNMVSTRWLITEGSARNRSGRSLSSW</sequence>
<dbReference type="AlphaFoldDB" id="A0AAV1ULD1"/>
<evidence type="ECO:0000313" key="1">
    <source>
        <dbReference type="EMBL" id="CAK7934887.1"/>
    </source>
</evidence>
<reference evidence="1" key="1">
    <citation type="submission" date="2024-01" db="EMBL/GenBank/DDBJ databases">
        <authorList>
            <person name="Webb A."/>
        </authorList>
    </citation>
    <scope>NUCLEOTIDE SEQUENCE</scope>
    <source>
        <strain evidence="1">Pm1</strain>
    </source>
</reference>
<comment type="caution">
    <text evidence="1">The sequence shown here is derived from an EMBL/GenBank/DDBJ whole genome shotgun (WGS) entry which is preliminary data.</text>
</comment>
<name>A0AAV1ULD1_9STRA</name>
<dbReference type="EMBL" id="CAKLBY020000217">
    <property type="protein sequence ID" value="CAK7934887.1"/>
    <property type="molecule type" value="Genomic_DNA"/>
</dbReference>
<protein>
    <submittedName>
        <fullName evidence="1">Uncharacterized protein</fullName>
    </submittedName>
</protein>
<gene>
    <name evidence="1" type="ORF">PM001_LOCUS20037</name>
</gene>
<evidence type="ECO:0000313" key="2">
    <source>
        <dbReference type="Proteomes" id="UP001162060"/>
    </source>
</evidence>
<organism evidence="1 2">
    <name type="scientific">Peronospora matthiolae</name>
    <dbReference type="NCBI Taxonomy" id="2874970"/>
    <lineage>
        <taxon>Eukaryota</taxon>
        <taxon>Sar</taxon>
        <taxon>Stramenopiles</taxon>
        <taxon>Oomycota</taxon>
        <taxon>Peronosporomycetes</taxon>
        <taxon>Peronosporales</taxon>
        <taxon>Peronosporaceae</taxon>
        <taxon>Peronospora</taxon>
    </lineage>
</organism>